<organism evidence="4">
    <name type="scientific">Micromonospora carbonacea</name>
    <dbReference type="NCBI Taxonomy" id="47853"/>
    <lineage>
        <taxon>Bacteria</taxon>
        <taxon>Bacillati</taxon>
        <taxon>Actinomycetota</taxon>
        <taxon>Actinomycetes</taxon>
        <taxon>Micromonosporales</taxon>
        <taxon>Micromonosporaceae</taxon>
        <taxon>Micromonospora</taxon>
    </lineage>
</organism>
<feature type="compositionally biased region" description="Pro residues" evidence="1">
    <location>
        <begin position="169"/>
        <end position="189"/>
    </location>
</feature>
<evidence type="ECO:0000313" key="4">
    <source>
        <dbReference type="EMBL" id="QLJ96242.1"/>
    </source>
</evidence>
<name>A0A7D6C971_9ACTN</name>
<evidence type="ECO:0000256" key="1">
    <source>
        <dbReference type="SAM" id="MobiDB-lite"/>
    </source>
</evidence>
<feature type="region of interest" description="Disordered" evidence="1">
    <location>
        <begin position="163"/>
        <end position="202"/>
    </location>
</feature>
<dbReference type="AlphaFoldDB" id="A0A7D6C971"/>
<keyword evidence="3" id="KW-0732">Signal</keyword>
<protein>
    <submittedName>
        <fullName evidence="4">Uncharacterized protein</fullName>
    </submittedName>
</protein>
<feature type="compositionally biased region" description="Low complexity" evidence="1">
    <location>
        <begin position="190"/>
        <end position="202"/>
    </location>
</feature>
<dbReference type="EMBL" id="CP058905">
    <property type="protein sequence ID" value="QLJ96242.1"/>
    <property type="molecule type" value="Genomic_DNA"/>
</dbReference>
<evidence type="ECO:0000256" key="3">
    <source>
        <dbReference type="SAM" id="SignalP"/>
    </source>
</evidence>
<feature type="chain" id="PRO_5028424838" evidence="3">
    <location>
        <begin position="33"/>
        <end position="391"/>
    </location>
</feature>
<proteinExistence type="predicted"/>
<keyword evidence="2" id="KW-0472">Membrane</keyword>
<feature type="compositionally biased region" description="Gly residues" evidence="1">
    <location>
        <begin position="330"/>
        <end position="350"/>
    </location>
</feature>
<feature type="signal peptide" evidence="3">
    <location>
        <begin position="1"/>
        <end position="32"/>
    </location>
</feature>
<keyword evidence="2" id="KW-0812">Transmembrane</keyword>
<gene>
    <name evidence="4" type="ORF">HZU44_05375</name>
</gene>
<feature type="region of interest" description="Disordered" evidence="1">
    <location>
        <begin position="260"/>
        <end position="391"/>
    </location>
</feature>
<reference evidence="4" key="1">
    <citation type="submission" date="2020-08" db="EMBL/GenBank/DDBJ databases">
        <title>A bifunctional nitrone conjugated secondary metabolite targeting the ribosome.</title>
        <authorList>
            <person name="Limbrick E.M."/>
            <person name="Graf M."/>
            <person name="Derewacz D.K."/>
            <person name="Nguyen F."/>
            <person name="Spraggins J.M."/>
            <person name="Wieland M."/>
            <person name="Ynigez-Gutierrez A.E."/>
            <person name="Reisman B.J."/>
            <person name="Zinshteyn B."/>
            <person name="McCulloch K."/>
            <person name="Iverson T.M."/>
            <person name="Green R."/>
            <person name="Wilson D.N."/>
            <person name="Bachmann B.O."/>
        </authorList>
    </citation>
    <scope>NUCLEOTIDE SEQUENCE</scope>
    <source>
        <strain evidence="4">Africana</strain>
    </source>
</reference>
<feature type="compositionally biased region" description="Low complexity" evidence="1">
    <location>
        <begin position="285"/>
        <end position="299"/>
    </location>
</feature>
<sequence>MIMALRRHATRLAAVCVMLGGLVAAGASPALAEGDSVRVGSTDSFRPGGSPGAVNVEVRKRTGGCVVLRTGLGLSLAGLAASQVTVQVNLGGHWSPVPVSGGGGAVATGRAAPTDPTLCKGKSVTMRYRLTFAAGTPGGRLTVVGEAVDGRGRAIGRDAVAARVVGAPSPSPSPSPTRSPSPSPSPSPSASPTAEPTTDATTAEEPTLAAVAGPAGGAGTVDAAEEGSGGLSWIMLFGVGLVVVGVGLIVLLVRRSRADREPADDLVVSSTVPLPRNPGGTTYRSGTPAPSQAAGGAPIQAPPTPGVYGRPSGPPSGAVYGSHPDAPATHGGGATYPAGGGAPGQGGGPAVPGPAPISGAGGHPGPPAGPGEPPAPAGGGDATTIVPRLPG</sequence>
<accession>A0A7D6C971</accession>
<feature type="compositionally biased region" description="Pro residues" evidence="1">
    <location>
        <begin position="364"/>
        <end position="376"/>
    </location>
</feature>
<feature type="transmembrane region" description="Helical" evidence="2">
    <location>
        <begin position="231"/>
        <end position="253"/>
    </location>
</feature>
<evidence type="ECO:0000256" key="2">
    <source>
        <dbReference type="SAM" id="Phobius"/>
    </source>
</evidence>
<keyword evidence="2" id="KW-1133">Transmembrane helix</keyword>